<accession>A0A965ZK31</accession>
<dbReference type="InterPro" id="IPR021257">
    <property type="entry name" value="DUF2809"/>
</dbReference>
<comment type="caution">
    <text evidence="2">The sequence shown here is derived from an EMBL/GenBank/DDBJ whole genome shotgun (WGS) entry which is preliminary data.</text>
</comment>
<sequence length="126" mass="14519">MFKFSWGYFVWVLLLLAAEAGIAVYIHDNIIRPYFGDFLVVILIYCFVKGLFKTPVTATVIGVLLFAYLVETLQYFHILNVLGLQNYKIACIIMGTNFSWNDIIMYTMGMLLVWLVEVKLLHKPAN</sequence>
<name>A0A965ZK31_9SPHI</name>
<keyword evidence="3" id="KW-1185">Reference proteome</keyword>
<evidence type="ECO:0000313" key="2">
    <source>
        <dbReference type="EMBL" id="NCD71147.1"/>
    </source>
</evidence>
<dbReference type="Proteomes" id="UP000638732">
    <property type="component" value="Unassembled WGS sequence"/>
</dbReference>
<reference evidence="2" key="2">
    <citation type="submission" date="2020-10" db="EMBL/GenBank/DDBJ databases">
        <title>Mucilaginibacter sp. nov., isolated from soil.</title>
        <authorList>
            <person name="Jeon C.O."/>
        </authorList>
    </citation>
    <scope>NUCLEOTIDE SEQUENCE</scope>
    <source>
        <strain evidence="2">R11</strain>
    </source>
</reference>
<protein>
    <submittedName>
        <fullName evidence="2">DUF2809 domain-containing protein</fullName>
    </submittedName>
</protein>
<evidence type="ECO:0000256" key="1">
    <source>
        <dbReference type="SAM" id="Phobius"/>
    </source>
</evidence>
<feature type="transmembrane region" description="Helical" evidence="1">
    <location>
        <begin position="30"/>
        <end position="48"/>
    </location>
</feature>
<keyword evidence="1" id="KW-0472">Membrane</keyword>
<organism evidence="2 3">
    <name type="scientific">Mucilaginibacter agri</name>
    <dbReference type="NCBI Taxonomy" id="2695265"/>
    <lineage>
        <taxon>Bacteria</taxon>
        <taxon>Pseudomonadati</taxon>
        <taxon>Bacteroidota</taxon>
        <taxon>Sphingobacteriia</taxon>
        <taxon>Sphingobacteriales</taxon>
        <taxon>Sphingobacteriaceae</taxon>
        <taxon>Mucilaginibacter</taxon>
    </lineage>
</organism>
<dbReference type="Pfam" id="PF10990">
    <property type="entry name" value="DUF2809"/>
    <property type="match status" value="1"/>
</dbReference>
<keyword evidence="1" id="KW-1133">Transmembrane helix</keyword>
<feature type="transmembrane region" description="Helical" evidence="1">
    <location>
        <begin position="60"/>
        <end position="78"/>
    </location>
</feature>
<feature type="transmembrane region" description="Helical" evidence="1">
    <location>
        <begin position="103"/>
        <end position="121"/>
    </location>
</feature>
<proteinExistence type="predicted"/>
<dbReference type="EMBL" id="WWEO01000044">
    <property type="protein sequence ID" value="NCD71147.1"/>
    <property type="molecule type" value="Genomic_DNA"/>
</dbReference>
<gene>
    <name evidence="2" type="ORF">GSY63_17405</name>
</gene>
<dbReference type="AlphaFoldDB" id="A0A965ZK31"/>
<evidence type="ECO:0000313" key="3">
    <source>
        <dbReference type="Proteomes" id="UP000638732"/>
    </source>
</evidence>
<reference evidence="2" key="1">
    <citation type="submission" date="2020-01" db="EMBL/GenBank/DDBJ databases">
        <authorList>
            <person name="Seo Y.L."/>
        </authorList>
    </citation>
    <scope>NUCLEOTIDE SEQUENCE</scope>
    <source>
        <strain evidence="2">R11</strain>
    </source>
</reference>
<keyword evidence="1" id="KW-0812">Transmembrane</keyword>